<proteinExistence type="predicted"/>
<evidence type="ECO:0000313" key="3">
    <source>
        <dbReference type="WBParaSite" id="nRc.2.0.1.t28363-RA"/>
    </source>
</evidence>
<reference evidence="3" key="1">
    <citation type="submission" date="2022-11" db="UniProtKB">
        <authorList>
            <consortium name="WormBaseParasite"/>
        </authorList>
    </citation>
    <scope>IDENTIFICATION</scope>
</reference>
<evidence type="ECO:0000256" key="1">
    <source>
        <dbReference type="SAM" id="MobiDB-lite"/>
    </source>
</evidence>
<organism evidence="2 3">
    <name type="scientific">Romanomermis culicivorax</name>
    <name type="common">Nematode worm</name>
    <dbReference type="NCBI Taxonomy" id="13658"/>
    <lineage>
        <taxon>Eukaryota</taxon>
        <taxon>Metazoa</taxon>
        <taxon>Ecdysozoa</taxon>
        <taxon>Nematoda</taxon>
        <taxon>Enoplea</taxon>
        <taxon>Dorylaimia</taxon>
        <taxon>Mermithida</taxon>
        <taxon>Mermithoidea</taxon>
        <taxon>Mermithidae</taxon>
        <taxon>Romanomermis</taxon>
    </lineage>
</organism>
<evidence type="ECO:0000313" key="2">
    <source>
        <dbReference type="Proteomes" id="UP000887565"/>
    </source>
</evidence>
<feature type="compositionally biased region" description="Polar residues" evidence="1">
    <location>
        <begin position="50"/>
        <end position="65"/>
    </location>
</feature>
<feature type="compositionally biased region" description="Polar residues" evidence="1">
    <location>
        <begin position="31"/>
        <end position="42"/>
    </location>
</feature>
<dbReference type="AlphaFoldDB" id="A0A915JQI1"/>
<name>A0A915JQI1_ROMCU</name>
<sequence length="65" mass="7120">SHKPVDKWPLHTLPNGLASATVCTTDHRDQLTSATPPINDTTPRAKMHQKTTGPSTTQPNLYLDD</sequence>
<feature type="region of interest" description="Disordered" evidence="1">
    <location>
        <begin position="28"/>
        <end position="65"/>
    </location>
</feature>
<dbReference type="Proteomes" id="UP000887565">
    <property type="component" value="Unplaced"/>
</dbReference>
<dbReference type="WBParaSite" id="nRc.2.0.1.t28363-RA">
    <property type="protein sequence ID" value="nRc.2.0.1.t28363-RA"/>
    <property type="gene ID" value="nRc.2.0.1.g28363"/>
</dbReference>
<accession>A0A915JQI1</accession>
<protein>
    <submittedName>
        <fullName evidence="3">Uncharacterized protein</fullName>
    </submittedName>
</protein>
<keyword evidence="2" id="KW-1185">Reference proteome</keyword>